<dbReference type="InterPro" id="IPR004175">
    <property type="entry name" value="RNA_CPDase"/>
</dbReference>
<dbReference type="GO" id="GO:0004113">
    <property type="term" value="F:2',3'-cyclic-nucleotide 3'-phosphodiesterase activity"/>
    <property type="evidence" value="ECO:0007669"/>
    <property type="project" value="InterPro"/>
</dbReference>
<dbReference type="STRING" id="406327.Mevan_1484"/>
<dbReference type="Pfam" id="PF02834">
    <property type="entry name" value="LigT_PEase"/>
    <property type="match status" value="2"/>
</dbReference>
<evidence type="ECO:0000256" key="2">
    <source>
        <dbReference type="HAMAP-Rule" id="MF_01940"/>
    </source>
</evidence>
<evidence type="ECO:0000259" key="3">
    <source>
        <dbReference type="Pfam" id="PF02834"/>
    </source>
</evidence>
<dbReference type="OrthoDB" id="44091at2157"/>
<sequence length="173" mass="19978">MRCFLAFELPNELKEKLNGLKSNFNFKGIKLVETENLHITVKFLGDIDDKTLEKVINSDLSINKVFSEIKGIGTFPNSEYVKVIWVGSTNLQKTMSNIDNKLFNLGFKKEKTYEPHITIGRVKYLENDLKENLREIINKNSYVDFGKIEINSISLMKSILTPNGPKYEVIKKW</sequence>
<dbReference type="PANTHER" id="PTHR35561">
    <property type="entry name" value="RNA 2',3'-CYCLIC PHOSPHODIESTERASE"/>
    <property type="match status" value="1"/>
</dbReference>
<dbReference type="HOGENOM" id="CLU_081251_3_4_2"/>
<name>A6USA6_METVS</name>
<proteinExistence type="inferred from homology"/>
<evidence type="ECO:0000313" key="5">
    <source>
        <dbReference type="Proteomes" id="UP000001107"/>
    </source>
</evidence>
<dbReference type="SUPFAM" id="SSF55144">
    <property type="entry name" value="LigT-like"/>
    <property type="match status" value="1"/>
</dbReference>
<feature type="domain" description="Phosphoesterase HXTX" evidence="3">
    <location>
        <begin position="90"/>
        <end position="167"/>
    </location>
</feature>
<dbReference type="EC" id="3.1.4.58" evidence="2"/>
<dbReference type="GeneID" id="5324876"/>
<dbReference type="EMBL" id="CP000742">
    <property type="protein sequence ID" value="ABR55378.1"/>
    <property type="molecule type" value="Genomic_DNA"/>
</dbReference>
<dbReference type="InterPro" id="IPR014051">
    <property type="entry name" value="Phosphoesterase_HXTX"/>
</dbReference>
<keyword evidence="1 2" id="KW-0378">Hydrolase</keyword>
<dbReference type="Gene3D" id="3.90.1140.10">
    <property type="entry name" value="Cyclic phosphodiesterase"/>
    <property type="match status" value="1"/>
</dbReference>
<evidence type="ECO:0000313" key="4">
    <source>
        <dbReference type="EMBL" id="ABR55378.1"/>
    </source>
</evidence>
<dbReference type="PANTHER" id="PTHR35561:SF1">
    <property type="entry name" value="RNA 2',3'-CYCLIC PHOSPHODIESTERASE"/>
    <property type="match status" value="1"/>
</dbReference>
<feature type="short sequence motif" description="HXTX 2" evidence="2">
    <location>
        <begin position="116"/>
        <end position="119"/>
    </location>
</feature>
<dbReference type="KEGG" id="mvn:Mevan_1484"/>
<dbReference type="GO" id="GO:0008664">
    <property type="term" value="F:RNA 2',3'-cyclic 3'-phosphodiesterase activity"/>
    <property type="evidence" value="ECO:0007669"/>
    <property type="project" value="UniProtKB-EC"/>
</dbReference>
<accession>A6USA6</accession>
<comment type="function">
    <text evidence="2">Hydrolyzes RNA 2',3'-cyclic phosphodiester to an RNA 2'-phosphomonoester.</text>
</comment>
<comment type="similarity">
    <text evidence="2">Belongs to the 2H phosphoesterase superfamily. ThpR family.</text>
</comment>
<feature type="short sequence motif" description="HXTX 1" evidence="2">
    <location>
        <begin position="38"/>
        <end position="41"/>
    </location>
</feature>
<feature type="active site" description="Proton donor" evidence="2">
    <location>
        <position position="38"/>
    </location>
</feature>
<protein>
    <recommendedName>
        <fullName evidence="2">RNA 2',3'-cyclic phosphodiesterase</fullName>
        <shortName evidence="2">RNA 2',3'-CPDase</shortName>
        <ecNumber evidence="2">3.1.4.58</ecNumber>
    </recommendedName>
</protein>
<dbReference type="NCBIfam" id="TIGR02258">
    <property type="entry name" value="2_5_ligase"/>
    <property type="match status" value="1"/>
</dbReference>
<dbReference type="eggNOG" id="arCOG01736">
    <property type="taxonomic scope" value="Archaea"/>
</dbReference>
<organism evidence="4 5">
    <name type="scientific">Methanococcus vannielii (strain ATCC 35089 / DSM 1224 / JCM 13029 / OCM 148 / SB)</name>
    <dbReference type="NCBI Taxonomy" id="406327"/>
    <lineage>
        <taxon>Archaea</taxon>
        <taxon>Methanobacteriati</taxon>
        <taxon>Methanobacteriota</taxon>
        <taxon>Methanomada group</taxon>
        <taxon>Methanococci</taxon>
        <taxon>Methanococcales</taxon>
        <taxon>Methanococcaceae</taxon>
        <taxon>Methanococcus</taxon>
    </lineage>
</organism>
<dbReference type="GO" id="GO:0016874">
    <property type="term" value="F:ligase activity"/>
    <property type="evidence" value="ECO:0007669"/>
    <property type="project" value="UniProtKB-KW"/>
</dbReference>
<dbReference type="HAMAP" id="MF_01940">
    <property type="entry name" value="RNA_CPDase"/>
    <property type="match status" value="1"/>
</dbReference>
<reference evidence="4" key="1">
    <citation type="submission" date="2007-06" db="EMBL/GenBank/DDBJ databases">
        <title>Complete sequence of Methanococcus vannielii SB.</title>
        <authorList>
            <consortium name="US DOE Joint Genome Institute"/>
            <person name="Copeland A."/>
            <person name="Lucas S."/>
            <person name="Lapidus A."/>
            <person name="Barry K."/>
            <person name="Glavina del Rio T."/>
            <person name="Dalin E."/>
            <person name="Tice H."/>
            <person name="Pitluck S."/>
            <person name="Chain P."/>
            <person name="Malfatti S."/>
            <person name="Shin M."/>
            <person name="Vergez L."/>
            <person name="Schmutz J."/>
            <person name="Larimer F."/>
            <person name="Land M."/>
            <person name="Hauser L."/>
            <person name="Kyrpides N."/>
            <person name="Anderson I."/>
            <person name="Sieprawska-Lupa M."/>
            <person name="Whitman W.B."/>
            <person name="Richardson P."/>
        </authorList>
    </citation>
    <scope>NUCLEOTIDE SEQUENCE [LARGE SCALE GENOMIC DNA]</scope>
    <source>
        <strain evidence="4">SB</strain>
    </source>
</reference>
<dbReference type="Proteomes" id="UP000001107">
    <property type="component" value="Chromosome"/>
</dbReference>
<dbReference type="InterPro" id="IPR009097">
    <property type="entry name" value="Cyclic_Pdiesterase"/>
</dbReference>
<evidence type="ECO:0000256" key="1">
    <source>
        <dbReference type="ARBA" id="ARBA00022801"/>
    </source>
</evidence>
<feature type="domain" description="Phosphoesterase HXTX" evidence="3">
    <location>
        <begin position="9"/>
        <end position="85"/>
    </location>
</feature>
<gene>
    <name evidence="4" type="ordered locus">Mevan_1484</name>
</gene>
<keyword evidence="4" id="KW-0436">Ligase</keyword>
<dbReference type="AlphaFoldDB" id="A6USA6"/>
<feature type="active site" description="Proton acceptor" evidence="2">
    <location>
        <position position="116"/>
    </location>
</feature>
<comment type="catalytic activity">
    <reaction evidence="2">
        <text>a 3'-end 2',3'-cyclophospho-ribonucleotide-RNA + H2O = a 3'-end 2'-phospho-ribonucleotide-RNA + H(+)</text>
        <dbReference type="Rhea" id="RHEA:11828"/>
        <dbReference type="Rhea" id="RHEA-COMP:10464"/>
        <dbReference type="Rhea" id="RHEA-COMP:17353"/>
        <dbReference type="ChEBI" id="CHEBI:15377"/>
        <dbReference type="ChEBI" id="CHEBI:15378"/>
        <dbReference type="ChEBI" id="CHEBI:83064"/>
        <dbReference type="ChEBI" id="CHEBI:173113"/>
        <dbReference type="EC" id="3.1.4.58"/>
    </reaction>
</comment>
<dbReference type="RefSeq" id="WP_012066292.1">
    <property type="nucleotide sequence ID" value="NC_009634.1"/>
</dbReference>
<keyword evidence="5" id="KW-1185">Reference proteome</keyword>